<dbReference type="OrthoDB" id="20872at2759"/>
<dbReference type="KEGG" id="ptkz:JDV02_001519"/>
<accession>A0A9Q8V7M2</accession>
<reference evidence="3" key="1">
    <citation type="submission" date="2021-11" db="EMBL/GenBank/DDBJ databases">
        <title>Purpureocillium_takamizusanense_genome.</title>
        <authorList>
            <person name="Nguyen N.-H."/>
        </authorList>
    </citation>
    <scope>NUCLEOTIDE SEQUENCE</scope>
    <source>
        <strain evidence="3">PT3</strain>
    </source>
</reference>
<keyword evidence="4" id="KW-1185">Reference proteome</keyword>
<evidence type="ECO:0000259" key="2">
    <source>
        <dbReference type="Pfam" id="PF26640"/>
    </source>
</evidence>
<dbReference type="EMBL" id="CP086354">
    <property type="protein sequence ID" value="UNI14942.1"/>
    <property type="molecule type" value="Genomic_DNA"/>
</dbReference>
<sequence length="617" mass="67700">MRLLNATTFELALFSDDQIPPYAILSHTWAEEEASFESLSGVGAAAAAGVASRARQPRGWAKITQSCAAARALGLDYIWVDTCCIDKGSSAELSEAINSMFRWYRQASVCIAYLADVFGVDVDGVADGEDTTRRGGSGGGRGVCFKRSRWFTRGWTLQELIAPCEVLFYGADWASLGTRASLRKLIKEATGIPEQLLAAARGGDAAAVDAFSVAQRMSWAAARVTTRPEDVAYCLLGLFDINMPLLYGEGPAKAFKRLQEEIIKSTDDESLYAWRCGPQSLPGRCFWGLLAESPAAFGNYGHLLPVRSRYLSRRRARKTVTVTNRGLTLDLSLTPFPNDRSGTIYLAFLDCDVRREGSTSTLVPAILLQRIAWDSDADFTRIRPDILALSMMNVIVLPDEISLKMGLGPGDQSAAVAEPKAQQISIPHKCTAALPPSGILFDPQVHHTGNMPDQVTVEVTSRSPTWQYFASPTLPNSNELYEINFNLVSVPDVDHLVAPVVFGVLELDISTASADDDGCCLVAGLEPTEPNPFNTQALYFVPWCAFESRRSVVDSSFKHVMDKASRQGREHFVLSHGRRLVATFELDTKYSRLFYRLKISVADGEVVRQRRDRVTAG</sequence>
<name>A0A9Q8V7M2_9HYPO</name>
<dbReference type="RefSeq" id="XP_047838423.1">
    <property type="nucleotide sequence ID" value="XM_047982458.1"/>
</dbReference>
<dbReference type="Pfam" id="PF26640">
    <property type="entry name" value="DUF8212"/>
    <property type="match status" value="1"/>
</dbReference>
<proteinExistence type="predicted"/>
<evidence type="ECO:0008006" key="5">
    <source>
        <dbReference type="Google" id="ProtNLM"/>
    </source>
</evidence>
<organism evidence="3 4">
    <name type="scientific">Purpureocillium takamizusanense</name>
    <dbReference type="NCBI Taxonomy" id="2060973"/>
    <lineage>
        <taxon>Eukaryota</taxon>
        <taxon>Fungi</taxon>
        <taxon>Dikarya</taxon>
        <taxon>Ascomycota</taxon>
        <taxon>Pezizomycotina</taxon>
        <taxon>Sordariomycetes</taxon>
        <taxon>Hypocreomycetidae</taxon>
        <taxon>Hypocreales</taxon>
        <taxon>Ophiocordycipitaceae</taxon>
        <taxon>Purpureocillium</taxon>
    </lineage>
</organism>
<dbReference type="Pfam" id="PF06985">
    <property type="entry name" value="HET"/>
    <property type="match status" value="1"/>
</dbReference>
<gene>
    <name evidence="3" type="ORF">JDV02_001519</name>
</gene>
<dbReference type="PANTHER" id="PTHR10622">
    <property type="entry name" value="HET DOMAIN-CONTAINING PROTEIN"/>
    <property type="match status" value="1"/>
</dbReference>
<dbReference type="PANTHER" id="PTHR10622:SF10">
    <property type="entry name" value="HET DOMAIN-CONTAINING PROTEIN"/>
    <property type="match status" value="1"/>
</dbReference>
<feature type="domain" description="Heterokaryon incompatibility" evidence="1">
    <location>
        <begin position="22"/>
        <end position="116"/>
    </location>
</feature>
<evidence type="ECO:0000313" key="3">
    <source>
        <dbReference type="EMBL" id="UNI14942.1"/>
    </source>
</evidence>
<dbReference type="AlphaFoldDB" id="A0A9Q8V7M2"/>
<feature type="domain" description="DUF8212" evidence="2">
    <location>
        <begin position="253"/>
        <end position="275"/>
    </location>
</feature>
<dbReference type="InterPro" id="IPR058525">
    <property type="entry name" value="DUF8212"/>
</dbReference>
<protein>
    <recommendedName>
        <fullName evidence="5">HET-domain-containing protein</fullName>
    </recommendedName>
</protein>
<dbReference type="InterPro" id="IPR010730">
    <property type="entry name" value="HET"/>
</dbReference>
<dbReference type="Proteomes" id="UP000829364">
    <property type="component" value="Chromosome 1"/>
</dbReference>
<evidence type="ECO:0000313" key="4">
    <source>
        <dbReference type="Proteomes" id="UP000829364"/>
    </source>
</evidence>
<evidence type="ECO:0000259" key="1">
    <source>
        <dbReference type="Pfam" id="PF06985"/>
    </source>
</evidence>
<dbReference type="GeneID" id="72063482"/>